<dbReference type="AlphaFoldDB" id="A0A9N8EV61"/>
<sequence length="1192" mass="128450">MAITNNGVASAAAEGSIGPNQCTVNVTGVSSSAEPETGIPTDLPGIENPNTSVETDTVEPAMVAASVNVSPSNDTANEANGSKMVSKAQTEVTEVAGSEAFPKESQMSLLGTCSCVSSEEDMKISPQPLSVARETQSTCVEVSPSVDEPAETEKPMASETATVLETSPLVPTEGGDTKTIARDNTGVEWALQSASEEMRSEGMIVPSEGSKQVGKVVMPAQQTCPMPPSTTTQTEPVYSPSAVQQKAEDTPAIVGVANFHSSANEATRVENAGPASEVQNVVVDAVPTTERLETEAATKVESQTLNELAAKDCPSVETGAASGNPTPAHEAAKSDKLVANPLASPSETCSANPQVNAVSGSRDCKTIDNELEAEVAAEFPSVPSQSAGGQLYPPQEVHSNKESASSTTTVDVDPKDSQMASKAETKATTESGEATSSTDETVDSTKQCQSTMSVDRLTFAVSGSKDSSECTSAVRTESPLAHSPAETPGASGDEATHSKPTFIAEALAAPSVTEKTSTPIDLNSLHGLSAARKNGKRKRDEKAPFHFLMLPPSEQPPASAFKGADSMLLTDPKLRRDYLSRRFRAYNPHGSTSDKGVDTEASSPIRYCTDITLWSGASSVERALIESCELPPLPKHQMGAASEVTGGSLARGLEIRFAGLVAEHCHDIKSRLLALAILERSLEQDQREAREEEENENAEDEESDDKKSSSDQDGETGDGEEDDQSVESSDDSDDDDYADDDWDPKASRRTSSRRSRRLQTRRRVGRPPKNSPNKTRAGERGKQQAASSIKTESDTTNEDENDEDGQPAEPDRMLVFFSAGGLKILKNWLMEAMTKLVVVATKSAATKELRSAAKVPKHKPSEYGPMLIPLLNLLSKIPFNKELVMESKINKQIRRLSKQVDGLIKEFKKSFSNKTKEGGVPTPGLDTFVDPEGGVGGCVVVQVQEILNKLKKTWEEEATKTPADQPGGDPSVIKDPFETMKGKLRERLKELDRHKSSEKGAELGWLKKIEELDEERERKRPRYLVVETAKAVKAEESEGGSTEHLALKEREAERAALKDKLKAAQAERKAHLARLKSQISKRIHGNSISAAARNETRERKKRKRNGKSVKWKDGLTSDKTKNRELLEEVFLLTDKKETAKPAPAEPVAQQPVLDEEPTSDEPDPPQPAKEEEVCPRDLDPHGLFDFDETLLL</sequence>
<feature type="region of interest" description="Disordered" evidence="1">
    <location>
        <begin position="957"/>
        <end position="976"/>
    </location>
</feature>
<feature type="region of interest" description="Disordered" evidence="1">
    <location>
        <begin position="1068"/>
        <end position="1192"/>
    </location>
</feature>
<comment type="caution">
    <text evidence="2">The sequence shown here is derived from an EMBL/GenBank/DDBJ whole genome shotgun (WGS) entry which is preliminary data.</text>
</comment>
<feature type="compositionally biased region" description="Acidic residues" evidence="1">
    <location>
        <begin position="795"/>
        <end position="806"/>
    </location>
</feature>
<feature type="compositionally biased region" description="Basic and acidic residues" evidence="1">
    <location>
        <begin position="1168"/>
        <end position="1184"/>
    </location>
</feature>
<evidence type="ECO:0000256" key="1">
    <source>
        <dbReference type="SAM" id="MobiDB-lite"/>
    </source>
</evidence>
<organism evidence="2 3">
    <name type="scientific">Seminavis robusta</name>
    <dbReference type="NCBI Taxonomy" id="568900"/>
    <lineage>
        <taxon>Eukaryota</taxon>
        <taxon>Sar</taxon>
        <taxon>Stramenopiles</taxon>
        <taxon>Ochrophyta</taxon>
        <taxon>Bacillariophyta</taxon>
        <taxon>Bacillariophyceae</taxon>
        <taxon>Bacillariophycidae</taxon>
        <taxon>Naviculales</taxon>
        <taxon>Naviculaceae</taxon>
        <taxon>Seminavis</taxon>
    </lineage>
</organism>
<feature type="region of interest" description="Disordered" evidence="1">
    <location>
        <begin position="380"/>
        <end position="496"/>
    </location>
</feature>
<gene>
    <name evidence="2" type="ORF">SEMRO_1660_G289300.1</name>
</gene>
<dbReference type="EMBL" id="CAICTM010001658">
    <property type="protein sequence ID" value="CAB9525320.1"/>
    <property type="molecule type" value="Genomic_DNA"/>
</dbReference>
<feature type="region of interest" description="Disordered" evidence="1">
    <location>
        <begin position="1"/>
        <end position="53"/>
    </location>
</feature>
<dbReference type="OrthoDB" id="54544at2759"/>
<feature type="region of interest" description="Disordered" evidence="1">
    <location>
        <begin position="686"/>
        <end position="810"/>
    </location>
</feature>
<feature type="compositionally biased region" description="Acidic residues" evidence="1">
    <location>
        <begin position="691"/>
        <end position="703"/>
    </location>
</feature>
<evidence type="ECO:0000313" key="2">
    <source>
        <dbReference type="EMBL" id="CAB9525320.1"/>
    </source>
</evidence>
<accession>A0A9N8EV61</accession>
<feature type="compositionally biased region" description="Low complexity" evidence="1">
    <location>
        <begin position="426"/>
        <end position="439"/>
    </location>
</feature>
<feature type="compositionally biased region" description="Basic residues" evidence="1">
    <location>
        <begin position="1071"/>
        <end position="1084"/>
    </location>
</feature>
<feature type="compositionally biased region" description="Basic and acidic residues" evidence="1">
    <location>
        <begin position="1110"/>
        <end position="1126"/>
    </location>
</feature>
<feature type="compositionally biased region" description="Basic residues" evidence="1">
    <location>
        <begin position="747"/>
        <end position="766"/>
    </location>
</feature>
<evidence type="ECO:0000313" key="3">
    <source>
        <dbReference type="Proteomes" id="UP001153069"/>
    </source>
</evidence>
<keyword evidence="3" id="KW-1185">Reference proteome</keyword>
<feature type="compositionally biased region" description="Acidic residues" evidence="1">
    <location>
        <begin position="712"/>
        <end position="742"/>
    </location>
</feature>
<proteinExistence type="predicted"/>
<feature type="compositionally biased region" description="Polar residues" evidence="1">
    <location>
        <begin position="444"/>
        <end position="453"/>
    </location>
</feature>
<name>A0A9N8EV61_9STRA</name>
<feature type="compositionally biased region" description="Basic residues" evidence="1">
    <location>
        <begin position="1099"/>
        <end position="1109"/>
    </location>
</feature>
<feature type="compositionally biased region" description="Acidic residues" evidence="1">
    <location>
        <begin position="1153"/>
        <end position="1163"/>
    </location>
</feature>
<protein>
    <submittedName>
        <fullName evidence="2">Uncharacterized protein</fullName>
    </submittedName>
</protein>
<feature type="compositionally biased region" description="Polar residues" evidence="1">
    <location>
        <begin position="18"/>
        <end position="34"/>
    </location>
</feature>
<dbReference type="Proteomes" id="UP001153069">
    <property type="component" value="Unassembled WGS sequence"/>
</dbReference>
<feature type="region of interest" description="Disordered" evidence="1">
    <location>
        <begin position="310"/>
        <end position="332"/>
    </location>
</feature>
<reference evidence="2" key="1">
    <citation type="submission" date="2020-06" db="EMBL/GenBank/DDBJ databases">
        <authorList>
            <consortium name="Plant Systems Biology data submission"/>
        </authorList>
    </citation>
    <scope>NUCLEOTIDE SEQUENCE</scope>
    <source>
        <strain evidence="2">D6</strain>
    </source>
</reference>
<feature type="compositionally biased region" description="Low complexity" evidence="1">
    <location>
        <begin position="1140"/>
        <end position="1152"/>
    </location>
</feature>